<dbReference type="AlphaFoldDB" id="A0AA89C5E4"/>
<comment type="caution">
    <text evidence="4">The sequence shown here is derived from an EMBL/GenBank/DDBJ whole genome shotgun (WGS) entry which is preliminary data.</text>
</comment>
<dbReference type="GO" id="GO:0006107">
    <property type="term" value="P:oxaloacetate metabolic process"/>
    <property type="evidence" value="ECO:0007669"/>
    <property type="project" value="UniProtKB-ARBA"/>
</dbReference>
<dbReference type="Proteomes" id="UP001186944">
    <property type="component" value="Unassembled WGS sequence"/>
</dbReference>
<evidence type="ECO:0000313" key="4">
    <source>
        <dbReference type="EMBL" id="KAK3095402.1"/>
    </source>
</evidence>
<dbReference type="PANTHER" id="PTHR42796">
    <property type="entry name" value="FUMARYLACETOACETATE HYDROLASE DOMAIN-CONTAINING PROTEIN 2A-RELATED"/>
    <property type="match status" value="1"/>
</dbReference>
<evidence type="ECO:0000256" key="1">
    <source>
        <dbReference type="ARBA" id="ARBA00010211"/>
    </source>
</evidence>
<sequence length="289" mass="31353">MRFLQFEADGKRRVGIELPGDGVIVDLSTADPGLPTDMRSFIEGGQEMIDAAAKAMNSGKGIIKPSSSVKVVAPIYNPDKVLCIGMNYKDHCEEQNAPVPVEPVIFNKFPSCIIGPTDDLQYPAETTQLDWEVELTIVIGKNAKNVTESDAMDYIFGYTVAHDVSARDWQLQAGKNGGQWVIGKAMDGFCPLGPVIVTTDSLSDPHNLGLRCRVNDVTKQDSSTNQLIHKSAACVAFVSRFMTLKPGDLILTGTPPGVGVFRKPPEYLKKGDVVECEIDEIGKVVNKVV</sequence>
<accession>A0AA89C5E4</accession>
<evidence type="ECO:0000313" key="5">
    <source>
        <dbReference type="Proteomes" id="UP001186944"/>
    </source>
</evidence>
<dbReference type="GO" id="GO:0046872">
    <property type="term" value="F:metal ion binding"/>
    <property type="evidence" value="ECO:0007669"/>
    <property type="project" value="UniProtKB-KW"/>
</dbReference>
<evidence type="ECO:0000259" key="3">
    <source>
        <dbReference type="Pfam" id="PF01557"/>
    </source>
</evidence>
<dbReference type="InterPro" id="IPR036663">
    <property type="entry name" value="Fumarylacetoacetase_C_sf"/>
</dbReference>
<dbReference type="GO" id="GO:0050163">
    <property type="term" value="F:oxaloacetate tautomerase activity"/>
    <property type="evidence" value="ECO:0007669"/>
    <property type="project" value="UniProtKB-ARBA"/>
</dbReference>
<dbReference type="InterPro" id="IPR011234">
    <property type="entry name" value="Fumarylacetoacetase-like_C"/>
</dbReference>
<feature type="domain" description="Fumarylacetoacetase-like C-terminal" evidence="3">
    <location>
        <begin position="80"/>
        <end position="289"/>
    </location>
</feature>
<dbReference type="EMBL" id="VSWD01000008">
    <property type="protein sequence ID" value="KAK3095402.1"/>
    <property type="molecule type" value="Genomic_DNA"/>
</dbReference>
<name>A0AA89C5E4_PINIB</name>
<dbReference type="FunFam" id="3.90.850.10:FF:000002">
    <property type="entry name" value="2-hydroxyhepta-2,4-diene-1,7-dioate isomerase"/>
    <property type="match status" value="1"/>
</dbReference>
<reference evidence="4" key="1">
    <citation type="submission" date="2019-08" db="EMBL/GenBank/DDBJ databases">
        <title>The improved chromosome-level genome for the pearl oyster Pinctada fucata martensii using PacBio sequencing and Hi-C.</title>
        <authorList>
            <person name="Zheng Z."/>
        </authorList>
    </citation>
    <scope>NUCLEOTIDE SEQUENCE</scope>
    <source>
        <strain evidence="4">ZZ-2019</strain>
        <tissue evidence="4">Adductor muscle</tissue>
    </source>
</reference>
<dbReference type="PANTHER" id="PTHR42796:SF4">
    <property type="entry name" value="FUMARYLACETOACETATE HYDROLASE DOMAIN-CONTAINING PROTEIN 2A"/>
    <property type="match status" value="1"/>
</dbReference>
<proteinExistence type="inferred from homology"/>
<comment type="similarity">
    <text evidence="1">Belongs to the FAH family.</text>
</comment>
<dbReference type="Gene3D" id="3.90.850.10">
    <property type="entry name" value="Fumarylacetoacetase-like, C-terminal domain"/>
    <property type="match status" value="1"/>
</dbReference>
<keyword evidence="2" id="KW-0479">Metal-binding</keyword>
<evidence type="ECO:0000256" key="2">
    <source>
        <dbReference type="ARBA" id="ARBA00022723"/>
    </source>
</evidence>
<keyword evidence="5" id="KW-1185">Reference proteome</keyword>
<dbReference type="SUPFAM" id="SSF56529">
    <property type="entry name" value="FAH"/>
    <property type="match status" value="1"/>
</dbReference>
<dbReference type="InterPro" id="IPR051121">
    <property type="entry name" value="FAH"/>
</dbReference>
<gene>
    <name evidence="4" type="ORF">FSP39_014214</name>
</gene>
<organism evidence="4 5">
    <name type="scientific">Pinctada imbricata</name>
    <name type="common">Atlantic pearl-oyster</name>
    <name type="synonym">Pinctada martensii</name>
    <dbReference type="NCBI Taxonomy" id="66713"/>
    <lineage>
        <taxon>Eukaryota</taxon>
        <taxon>Metazoa</taxon>
        <taxon>Spiralia</taxon>
        <taxon>Lophotrochozoa</taxon>
        <taxon>Mollusca</taxon>
        <taxon>Bivalvia</taxon>
        <taxon>Autobranchia</taxon>
        <taxon>Pteriomorphia</taxon>
        <taxon>Pterioida</taxon>
        <taxon>Pterioidea</taxon>
        <taxon>Pteriidae</taxon>
        <taxon>Pinctada</taxon>
    </lineage>
</organism>
<dbReference type="Pfam" id="PF01557">
    <property type="entry name" value="FAA_hydrolase"/>
    <property type="match status" value="1"/>
</dbReference>
<protein>
    <recommendedName>
        <fullName evidence="3">Fumarylacetoacetase-like C-terminal domain-containing protein</fullName>
    </recommendedName>
</protein>